<accession>H1YA46</accession>
<protein>
    <submittedName>
        <fullName evidence="1">Uncharacterized protein</fullName>
    </submittedName>
</protein>
<dbReference type="AlphaFoldDB" id="H1YA46"/>
<dbReference type="Proteomes" id="UP000002774">
    <property type="component" value="Chromosome"/>
</dbReference>
<keyword evidence="2" id="KW-1185">Reference proteome</keyword>
<gene>
    <name evidence="1" type="ORF">Mucpa_1773</name>
</gene>
<proteinExistence type="predicted"/>
<organism evidence="1 2">
    <name type="scientific">Mucilaginibacter paludis DSM 18603</name>
    <dbReference type="NCBI Taxonomy" id="714943"/>
    <lineage>
        <taxon>Bacteria</taxon>
        <taxon>Pseudomonadati</taxon>
        <taxon>Bacteroidota</taxon>
        <taxon>Sphingobacteriia</taxon>
        <taxon>Sphingobacteriales</taxon>
        <taxon>Sphingobacteriaceae</taxon>
        <taxon>Mucilaginibacter</taxon>
    </lineage>
</organism>
<evidence type="ECO:0000313" key="1">
    <source>
        <dbReference type="EMBL" id="EHQ25927.1"/>
    </source>
</evidence>
<dbReference type="EMBL" id="CM001403">
    <property type="protein sequence ID" value="EHQ25927.1"/>
    <property type="molecule type" value="Genomic_DNA"/>
</dbReference>
<reference evidence="1" key="1">
    <citation type="submission" date="2011-09" db="EMBL/GenBank/DDBJ databases">
        <title>The permanent draft genome of Mucilaginibacter paludis DSM 18603.</title>
        <authorList>
            <consortium name="US DOE Joint Genome Institute (JGI-PGF)"/>
            <person name="Lucas S."/>
            <person name="Han J."/>
            <person name="Lapidus A."/>
            <person name="Bruce D."/>
            <person name="Goodwin L."/>
            <person name="Pitluck S."/>
            <person name="Peters L."/>
            <person name="Kyrpides N."/>
            <person name="Mavromatis K."/>
            <person name="Ivanova N."/>
            <person name="Mikhailova N."/>
            <person name="Held B."/>
            <person name="Detter J.C."/>
            <person name="Tapia R."/>
            <person name="Han C."/>
            <person name="Land M."/>
            <person name="Hauser L."/>
            <person name="Markowitz V."/>
            <person name="Cheng J.-F."/>
            <person name="Hugenholtz P."/>
            <person name="Woyke T."/>
            <person name="Wu D."/>
            <person name="Tindall B."/>
            <person name="Brambilla E."/>
            <person name="Klenk H.-P."/>
            <person name="Eisen J.A."/>
        </authorList>
    </citation>
    <scope>NUCLEOTIDE SEQUENCE [LARGE SCALE GENOMIC DNA]</scope>
    <source>
        <strain evidence="1">DSM 18603</strain>
    </source>
</reference>
<name>H1YA46_9SPHI</name>
<evidence type="ECO:0000313" key="2">
    <source>
        <dbReference type="Proteomes" id="UP000002774"/>
    </source>
</evidence>
<dbReference type="HOGENOM" id="CLU_3272953_0_0_10"/>
<sequence length="41" mass="4491">MTIAARRVNDKMLVVPKSKVIHLQSSIPPGSGLRAQDSNFQ</sequence>